<sequence>MKKSLLLILSLILAISLFGCKDTEKKQPNSKVNGTTSATEKE</sequence>
<dbReference type="PROSITE" id="PS51257">
    <property type="entry name" value="PROKAR_LIPOPROTEIN"/>
    <property type="match status" value="1"/>
</dbReference>
<evidence type="ECO:0000313" key="2">
    <source>
        <dbReference type="EMBL" id="KNF08936.1"/>
    </source>
</evidence>
<proteinExistence type="predicted"/>
<evidence type="ECO:0000313" key="3">
    <source>
        <dbReference type="Proteomes" id="UP000037267"/>
    </source>
</evidence>
<keyword evidence="1" id="KW-0732">Signal</keyword>
<protein>
    <recommendedName>
        <fullName evidence="4">Lipoprotein</fullName>
    </recommendedName>
</protein>
<reference evidence="3" key="1">
    <citation type="submission" date="2015-07" db="EMBL/GenBank/DDBJ databases">
        <title>Draft genome sequence of the purine-degrading Gottschalkia purinilyticum DSM 1384 (formerly Clostridium purinilyticum).</title>
        <authorList>
            <person name="Poehlein A."/>
            <person name="Schiel-Bengelsdorf B."/>
            <person name="Bengelsdorf F.R."/>
            <person name="Daniel R."/>
            <person name="Duerre P."/>
        </authorList>
    </citation>
    <scope>NUCLEOTIDE SEQUENCE [LARGE SCALE GENOMIC DNA]</scope>
    <source>
        <strain evidence="3">DSM 1384</strain>
    </source>
</reference>
<name>A0A0L0WBS6_GOTPU</name>
<dbReference type="Proteomes" id="UP000037267">
    <property type="component" value="Unassembled WGS sequence"/>
</dbReference>
<feature type="chain" id="PRO_5039410159" description="Lipoprotein" evidence="1">
    <location>
        <begin position="22"/>
        <end position="42"/>
    </location>
</feature>
<gene>
    <name evidence="2" type="ORF">CLPU_5c02430</name>
</gene>
<dbReference type="EMBL" id="LGSS01000005">
    <property type="protein sequence ID" value="KNF08936.1"/>
    <property type="molecule type" value="Genomic_DNA"/>
</dbReference>
<comment type="caution">
    <text evidence="2">The sequence shown here is derived from an EMBL/GenBank/DDBJ whole genome shotgun (WGS) entry which is preliminary data.</text>
</comment>
<keyword evidence="3" id="KW-1185">Reference proteome</keyword>
<organism evidence="2 3">
    <name type="scientific">Gottschalkia purinilytica</name>
    <name type="common">Clostridium purinilyticum</name>
    <dbReference type="NCBI Taxonomy" id="1503"/>
    <lineage>
        <taxon>Bacteria</taxon>
        <taxon>Bacillati</taxon>
        <taxon>Bacillota</taxon>
        <taxon>Tissierellia</taxon>
        <taxon>Tissierellales</taxon>
        <taxon>Gottschalkiaceae</taxon>
        <taxon>Gottschalkia</taxon>
    </lineage>
</organism>
<dbReference type="RefSeq" id="WP_268760454.1">
    <property type="nucleotide sequence ID" value="NZ_LGSS01000005.1"/>
</dbReference>
<accession>A0A0L0WBS6</accession>
<feature type="signal peptide" evidence="1">
    <location>
        <begin position="1"/>
        <end position="21"/>
    </location>
</feature>
<dbReference type="AlphaFoldDB" id="A0A0L0WBS6"/>
<evidence type="ECO:0008006" key="4">
    <source>
        <dbReference type="Google" id="ProtNLM"/>
    </source>
</evidence>
<evidence type="ECO:0000256" key="1">
    <source>
        <dbReference type="SAM" id="SignalP"/>
    </source>
</evidence>